<dbReference type="Gramene" id="evm.model.04.617">
    <property type="protein sequence ID" value="cds.evm.model.04.617"/>
    <property type="gene ID" value="evm.TU.04.617"/>
</dbReference>
<reference evidence="1" key="2">
    <citation type="submission" date="2021-03" db="UniProtKB">
        <authorList>
            <consortium name="EnsemblPlants"/>
        </authorList>
    </citation>
    <scope>IDENTIFICATION</scope>
</reference>
<dbReference type="Proteomes" id="UP000596661">
    <property type="component" value="Chromosome 4"/>
</dbReference>
<dbReference type="EMBL" id="UZAU01000365">
    <property type="status" value="NOT_ANNOTATED_CDS"/>
    <property type="molecule type" value="Genomic_DNA"/>
</dbReference>
<name>A0A803PI52_CANSA</name>
<accession>A0A803PI52</accession>
<dbReference type="AlphaFoldDB" id="A0A803PI52"/>
<evidence type="ECO:0000313" key="1">
    <source>
        <dbReference type="EnsemblPlants" id="cds.evm.model.04.617"/>
    </source>
</evidence>
<sequence>MSPIIVATFFSESPFEEVAHENPASMFMDAISPKFRELQGPVVVETRGSESTIYVQGSYINVVVLFNNDVKELDHEIELRAWERNNVDIGVEVNEEAKSLSDEDVPLEKPISHEDLLSKTRKPDLVTFKKLQLILTGCMKLFTNQRPYCPFTNHEIINTDVVVVSIRSSSA</sequence>
<evidence type="ECO:0000313" key="2">
    <source>
        <dbReference type="Proteomes" id="UP000596661"/>
    </source>
</evidence>
<protein>
    <submittedName>
        <fullName evidence="1">Uncharacterized protein</fullName>
    </submittedName>
</protein>
<keyword evidence="2" id="KW-1185">Reference proteome</keyword>
<proteinExistence type="predicted"/>
<organism evidence="1 2">
    <name type="scientific">Cannabis sativa</name>
    <name type="common">Hemp</name>
    <name type="synonym">Marijuana</name>
    <dbReference type="NCBI Taxonomy" id="3483"/>
    <lineage>
        <taxon>Eukaryota</taxon>
        <taxon>Viridiplantae</taxon>
        <taxon>Streptophyta</taxon>
        <taxon>Embryophyta</taxon>
        <taxon>Tracheophyta</taxon>
        <taxon>Spermatophyta</taxon>
        <taxon>Magnoliopsida</taxon>
        <taxon>eudicotyledons</taxon>
        <taxon>Gunneridae</taxon>
        <taxon>Pentapetalae</taxon>
        <taxon>rosids</taxon>
        <taxon>fabids</taxon>
        <taxon>Rosales</taxon>
        <taxon>Cannabaceae</taxon>
        <taxon>Cannabis</taxon>
    </lineage>
</organism>
<dbReference type="EnsemblPlants" id="evm.model.04.617">
    <property type="protein sequence ID" value="cds.evm.model.04.617"/>
    <property type="gene ID" value="evm.TU.04.617"/>
</dbReference>
<reference evidence="1" key="1">
    <citation type="submission" date="2018-11" db="EMBL/GenBank/DDBJ databases">
        <authorList>
            <person name="Grassa J C."/>
        </authorList>
    </citation>
    <scope>NUCLEOTIDE SEQUENCE [LARGE SCALE GENOMIC DNA]</scope>
</reference>